<keyword evidence="2" id="KW-0678">Repressor</keyword>
<keyword evidence="2" id="KW-0810">Translation regulation</keyword>
<proteinExistence type="inferred from homology"/>
<dbReference type="GO" id="GO:0043023">
    <property type="term" value="F:ribosomal large subunit binding"/>
    <property type="evidence" value="ECO:0007669"/>
    <property type="project" value="TreeGrafter"/>
</dbReference>
<evidence type="ECO:0000313" key="4">
    <source>
        <dbReference type="Proteomes" id="UP000265431"/>
    </source>
</evidence>
<dbReference type="Proteomes" id="UP000265431">
    <property type="component" value="Unassembled WGS sequence"/>
</dbReference>
<comment type="caution">
    <text evidence="3">The sequence shown here is derived from an EMBL/GenBank/DDBJ whole genome shotgun (WGS) entry which is preliminary data.</text>
</comment>
<evidence type="ECO:0000256" key="1">
    <source>
        <dbReference type="ARBA" id="ARBA00010574"/>
    </source>
</evidence>
<reference evidence="3 4" key="1">
    <citation type="submission" date="2018-08" db="EMBL/GenBank/DDBJ databases">
        <title>Henriciella mobilis sp. nov., isolated from seawater.</title>
        <authorList>
            <person name="Cheng H."/>
            <person name="Wu Y.-H."/>
            <person name="Xu X.-W."/>
            <person name="Guo L.-L."/>
        </authorList>
    </citation>
    <scope>NUCLEOTIDE SEQUENCE [LARGE SCALE GENOMIC DNA]</scope>
    <source>
        <strain evidence="3 4">CCUG66934</strain>
    </source>
</reference>
<dbReference type="GO" id="GO:0017148">
    <property type="term" value="P:negative regulation of translation"/>
    <property type="evidence" value="ECO:0007669"/>
    <property type="project" value="UniProtKB-UniRule"/>
</dbReference>
<dbReference type="AlphaFoldDB" id="A0A399QT21"/>
<protein>
    <recommendedName>
        <fullName evidence="2">Ribosomal silencing factor RsfS</fullName>
    </recommendedName>
</protein>
<gene>
    <name evidence="2 3" type="primary">rsfS</name>
    <name evidence="3" type="ORF">D1224_13855</name>
</gene>
<evidence type="ECO:0000313" key="3">
    <source>
        <dbReference type="EMBL" id="RIJ21394.1"/>
    </source>
</evidence>
<dbReference type="RefSeq" id="WP_119380546.1">
    <property type="nucleotide sequence ID" value="NZ_QWGB01000009.1"/>
</dbReference>
<dbReference type="PANTHER" id="PTHR21043">
    <property type="entry name" value="IOJAP SUPERFAMILY ORTHOLOG"/>
    <property type="match status" value="1"/>
</dbReference>
<accession>A0A399QT21</accession>
<keyword evidence="4" id="KW-1185">Reference proteome</keyword>
<dbReference type="GO" id="GO:0042256">
    <property type="term" value="P:cytosolic ribosome assembly"/>
    <property type="evidence" value="ECO:0007669"/>
    <property type="project" value="UniProtKB-UniRule"/>
</dbReference>
<organism evidence="3 4">
    <name type="scientific">Henriciella barbarensis</name>
    <dbReference type="NCBI Taxonomy" id="86342"/>
    <lineage>
        <taxon>Bacteria</taxon>
        <taxon>Pseudomonadati</taxon>
        <taxon>Pseudomonadota</taxon>
        <taxon>Alphaproteobacteria</taxon>
        <taxon>Hyphomonadales</taxon>
        <taxon>Hyphomonadaceae</taxon>
        <taxon>Henriciella</taxon>
    </lineage>
</organism>
<dbReference type="InterPro" id="IPR043519">
    <property type="entry name" value="NT_sf"/>
</dbReference>
<sequence length="121" mass="13205">MKAAKASADDIRALADSVINNLEDDKAEDIISIDLQGKSSLADMMIIASGRSARHVASIADHLSQSMKEITGRPVKVEGLPNADWVLLDIGDIIVHLFRPEVRSFYNLEKIWADDSAHGHA</sequence>
<comment type="function">
    <text evidence="2">Functions as a ribosomal silencing factor. Interacts with ribosomal protein uL14 (rplN), blocking formation of intersubunit bridge B8. Prevents association of the 30S and 50S ribosomal subunits and the formation of functional ribosomes, thus repressing translation.</text>
</comment>
<comment type="subunit">
    <text evidence="2">Interacts with ribosomal protein uL14 (rplN).</text>
</comment>
<dbReference type="HAMAP" id="MF_01477">
    <property type="entry name" value="Iojap_RsfS"/>
    <property type="match status" value="1"/>
</dbReference>
<dbReference type="GO" id="GO:0005737">
    <property type="term" value="C:cytoplasm"/>
    <property type="evidence" value="ECO:0007669"/>
    <property type="project" value="UniProtKB-SubCell"/>
</dbReference>
<dbReference type="NCBIfam" id="TIGR00090">
    <property type="entry name" value="rsfS_iojap_ybeB"/>
    <property type="match status" value="1"/>
</dbReference>
<name>A0A399QT21_9PROT</name>
<comment type="similarity">
    <text evidence="1 2">Belongs to the Iojap/RsfS family.</text>
</comment>
<keyword evidence="2" id="KW-0963">Cytoplasm</keyword>
<dbReference type="PANTHER" id="PTHR21043:SF0">
    <property type="entry name" value="MITOCHONDRIAL ASSEMBLY OF RIBOSOMAL LARGE SUBUNIT PROTEIN 1"/>
    <property type="match status" value="1"/>
</dbReference>
<dbReference type="SUPFAM" id="SSF81301">
    <property type="entry name" value="Nucleotidyltransferase"/>
    <property type="match status" value="1"/>
</dbReference>
<dbReference type="OrthoDB" id="9793681at2"/>
<dbReference type="InterPro" id="IPR004394">
    <property type="entry name" value="Iojap/RsfS/C7orf30"/>
</dbReference>
<dbReference type="Gene3D" id="3.30.460.10">
    <property type="entry name" value="Beta Polymerase, domain 2"/>
    <property type="match status" value="1"/>
</dbReference>
<dbReference type="EMBL" id="QWGB01000009">
    <property type="protein sequence ID" value="RIJ21394.1"/>
    <property type="molecule type" value="Genomic_DNA"/>
</dbReference>
<evidence type="ECO:0000256" key="2">
    <source>
        <dbReference type="HAMAP-Rule" id="MF_01477"/>
    </source>
</evidence>
<comment type="subcellular location">
    <subcellularLocation>
        <location evidence="2">Cytoplasm</location>
    </subcellularLocation>
</comment>
<dbReference type="GO" id="GO:0090071">
    <property type="term" value="P:negative regulation of ribosome biogenesis"/>
    <property type="evidence" value="ECO:0007669"/>
    <property type="project" value="UniProtKB-UniRule"/>
</dbReference>
<dbReference type="Pfam" id="PF02410">
    <property type="entry name" value="RsfS"/>
    <property type="match status" value="1"/>
</dbReference>